<dbReference type="PANTHER" id="PTHR43096">
    <property type="entry name" value="DNAJ HOMOLOG 1, MITOCHONDRIAL-RELATED"/>
    <property type="match status" value="1"/>
</dbReference>
<dbReference type="RefSeq" id="WP_023893622.1">
    <property type="nucleotide sequence ID" value="NC_023030.2"/>
</dbReference>
<dbReference type="Proteomes" id="UP000018735">
    <property type="component" value="Chromosome"/>
</dbReference>
<sequence>MRWLVKEQNYYEILGVSTKASSSDIKKAFRKLAKKYHPDVNSDPQSLELFQKINEAYEVLSDEKARRDYDEFELDLYDSDDDVDDWTEFVDTKDVFSKIFTNIKSNQQTTSKANKPPFSSQASNTPPSSSNKTTTKTDPNTPKNLYTILGANKKTSVDELKRLYSILKLKYSTNPKTEANEWLKKEIQCAYTVLSNRESKAKYDKTGIFSFEGVSHLGGVFSRTRHLQELEKRQKKSKATTQSTGTRKVNNKKSSIHNVPYSSPKDRYASFTKFSTPQAQKKSAWQAAKFDINIEDYYTNVNIADDELLSLREEVLEQKKNKEEKHNQDPNAKKQTGLARFKENRPILSSVITGLLISVILTVIIVVIIAKTGITK</sequence>
<dbReference type="PRINTS" id="PR00625">
    <property type="entry name" value="JDOMAIN"/>
</dbReference>
<feature type="region of interest" description="Disordered" evidence="3">
    <location>
        <begin position="106"/>
        <end position="144"/>
    </location>
</feature>
<dbReference type="Pfam" id="PF00226">
    <property type="entry name" value="DnaJ"/>
    <property type="match status" value="2"/>
</dbReference>
<evidence type="ECO:0000313" key="6">
    <source>
        <dbReference type="EMBL" id="AHB99401.1"/>
    </source>
</evidence>
<evidence type="ECO:0000256" key="1">
    <source>
        <dbReference type="ARBA" id="ARBA00023186"/>
    </source>
</evidence>
<dbReference type="Gene3D" id="1.10.287.110">
    <property type="entry name" value="DnaJ domain"/>
    <property type="match status" value="2"/>
</dbReference>
<feature type="domain" description="J" evidence="5">
    <location>
        <begin position="9"/>
        <end position="73"/>
    </location>
</feature>
<gene>
    <name evidence="6" type="primary">dnaJ</name>
    <name evidence="6" type="ORF">GCW_00415</name>
</gene>
<keyword evidence="4" id="KW-0812">Transmembrane</keyword>
<dbReference type="InterPro" id="IPR001623">
    <property type="entry name" value="DnaJ_domain"/>
</dbReference>
<feature type="region of interest" description="Disordered" evidence="3">
    <location>
        <begin position="229"/>
        <end position="260"/>
    </location>
</feature>
<feature type="coiled-coil region" evidence="2">
    <location>
        <begin position="301"/>
        <end position="328"/>
    </location>
</feature>
<dbReference type="eggNOG" id="COG0484">
    <property type="taxonomic scope" value="Bacteria"/>
</dbReference>
<dbReference type="CDD" id="cd06257">
    <property type="entry name" value="DnaJ"/>
    <property type="match status" value="1"/>
</dbReference>
<accession>A0A0F6CJX9</accession>
<name>A0A0F6CJX9_MYCGL</name>
<dbReference type="InterPro" id="IPR036869">
    <property type="entry name" value="J_dom_sf"/>
</dbReference>
<dbReference type="PROSITE" id="PS50076">
    <property type="entry name" value="DNAJ_2"/>
    <property type="match status" value="2"/>
</dbReference>
<keyword evidence="4" id="KW-0472">Membrane</keyword>
<evidence type="ECO:0000313" key="7">
    <source>
        <dbReference type="Proteomes" id="UP000018735"/>
    </source>
</evidence>
<dbReference type="PROSITE" id="PS00636">
    <property type="entry name" value="DNAJ_1"/>
    <property type="match status" value="1"/>
</dbReference>
<evidence type="ECO:0000256" key="3">
    <source>
        <dbReference type="SAM" id="MobiDB-lite"/>
    </source>
</evidence>
<dbReference type="GO" id="GO:0042026">
    <property type="term" value="P:protein refolding"/>
    <property type="evidence" value="ECO:0007669"/>
    <property type="project" value="TreeGrafter"/>
</dbReference>
<keyword evidence="4" id="KW-1133">Transmembrane helix</keyword>
<dbReference type="SUPFAM" id="SSF46565">
    <property type="entry name" value="Chaperone J-domain"/>
    <property type="match status" value="2"/>
</dbReference>
<organism evidence="6 7">
    <name type="scientific">Mycoplasmoides gallisepticum S6</name>
    <dbReference type="NCBI Taxonomy" id="1006581"/>
    <lineage>
        <taxon>Bacteria</taxon>
        <taxon>Bacillati</taxon>
        <taxon>Mycoplasmatota</taxon>
        <taxon>Mycoplasmoidales</taxon>
        <taxon>Mycoplasmoidaceae</taxon>
        <taxon>Mycoplasmoides</taxon>
    </lineage>
</organism>
<feature type="transmembrane region" description="Helical" evidence="4">
    <location>
        <begin position="347"/>
        <end position="370"/>
    </location>
</feature>
<proteinExistence type="predicted"/>
<keyword evidence="1" id="KW-0143">Chaperone</keyword>
<feature type="compositionally biased region" description="Polar residues" evidence="3">
    <location>
        <begin position="239"/>
        <end position="248"/>
    </location>
</feature>
<evidence type="ECO:0000256" key="2">
    <source>
        <dbReference type="SAM" id="Coils"/>
    </source>
</evidence>
<dbReference type="SMART" id="SM00271">
    <property type="entry name" value="DnaJ"/>
    <property type="match status" value="2"/>
</dbReference>
<protein>
    <submittedName>
        <fullName evidence="6">Molecular chaperone DnaJ</fullName>
    </submittedName>
</protein>
<dbReference type="AlphaFoldDB" id="A0A0F6CJX9"/>
<dbReference type="EMBL" id="CP006916">
    <property type="protein sequence ID" value="AHB99401.1"/>
    <property type="molecule type" value="Genomic_DNA"/>
</dbReference>
<dbReference type="KEGG" id="mgz:GCW_00415"/>
<evidence type="ECO:0000256" key="4">
    <source>
        <dbReference type="SAM" id="Phobius"/>
    </source>
</evidence>
<evidence type="ECO:0000259" key="5">
    <source>
        <dbReference type="PROSITE" id="PS50076"/>
    </source>
</evidence>
<feature type="compositionally biased region" description="Low complexity" evidence="3">
    <location>
        <begin position="119"/>
        <end position="144"/>
    </location>
</feature>
<dbReference type="PANTHER" id="PTHR43096:SF52">
    <property type="entry name" value="DNAJ HOMOLOG 1, MITOCHONDRIAL-RELATED"/>
    <property type="match status" value="1"/>
</dbReference>
<dbReference type="InterPro" id="IPR018253">
    <property type="entry name" value="DnaJ_domain_CS"/>
</dbReference>
<dbReference type="HOGENOM" id="CLU_735326_0_0_14"/>
<feature type="domain" description="J" evidence="5">
    <location>
        <begin position="144"/>
        <end position="207"/>
    </location>
</feature>
<reference evidence="6 7" key="1">
    <citation type="journal article" date="2011" name="PLoS ONE">
        <title>Core proteome of the minimal cell: comparative proteomics of three mollicute species.</title>
        <authorList>
            <person name="Fisunov G.Y."/>
            <person name="Alexeev D.G."/>
            <person name="Bazaleev N.A."/>
            <person name="Ladygina V.G."/>
            <person name="Galyamina M.A."/>
            <person name="Kondratov I.G."/>
            <person name="Zhukova N.A."/>
            <person name="Serebryakova M.V."/>
            <person name="Demina I.A."/>
            <person name="Govorun V.M."/>
        </authorList>
    </citation>
    <scope>NUCLEOTIDE SEQUENCE [LARGE SCALE GENOMIC DNA]</scope>
    <source>
        <strain evidence="6 7">S6</strain>
    </source>
</reference>
<dbReference type="GO" id="GO:0051082">
    <property type="term" value="F:unfolded protein binding"/>
    <property type="evidence" value="ECO:0007669"/>
    <property type="project" value="TreeGrafter"/>
</dbReference>
<keyword evidence="2" id="KW-0175">Coiled coil</keyword>
<dbReference type="GO" id="GO:0005737">
    <property type="term" value="C:cytoplasm"/>
    <property type="evidence" value="ECO:0007669"/>
    <property type="project" value="TreeGrafter"/>
</dbReference>